<evidence type="ECO:0000313" key="3">
    <source>
        <dbReference type="Proteomes" id="UP000184510"/>
    </source>
</evidence>
<keyword evidence="1" id="KW-1133">Transmembrane helix</keyword>
<dbReference type="PANTHER" id="PTHR37692:SF1">
    <property type="entry name" value="DUF420 DOMAIN-CONTAINING PROTEIN"/>
    <property type="match status" value="1"/>
</dbReference>
<feature type="transmembrane region" description="Helical" evidence="1">
    <location>
        <begin position="20"/>
        <end position="39"/>
    </location>
</feature>
<dbReference type="PANTHER" id="PTHR37692">
    <property type="entry name" value="HYPOTHETICAL MEMBRANE SPANNING PROTEIN"/>
    <property type="match status" value="1"/>
</dbReference>
<protein>
    <submittedName>
        <fullName evidence="2">Putative membrane protein</fullName>
    </submittedName>
</protein>
<organism evidence="2 3">
    <name type="scientific">Rubritalea squalenifaciens DSM 18772</name>
    <dbReference type="NCBI Taxonomy" id="1123071"/>
    <lineage>
        <taxon>Bacteria</taxon>
        <taxon>Pseudomonadati</taxon>
        <taxon>Verrucomicrobiota</taxon>
        <taxon>Verrucomicrobiia</taxon>
        <taxon>Verrucomicrobiales</taxon>
        <taxon>Rubritaleaceae</taxon>
        <taxon>Rubritalea</taxon>
    </lineage>
</organism>
<dbReference type="AlphaFoldDB" id="A0A1M6M3E7"/>
<evidence type="ECO:0000313" key="2">
    <source>
        <dbReference type="EMBL" id="SHJ78038.1"/>
    </source>
</evidence>
<dbReference type="Pfam" id="PF04238">
    <property type="entry name" value="DUF420"/>
    <property type="match status" value="1"/>
</dbReference>
<dbReference type="InterPro" id="IPR007352">
    <property type="entry name" value="DUF420"/>
</dbReference>
<gene>
    <name evidence="2" type="ORF">SAMN02745181_2591</name>
</gene>
<dbReference type="InParanoid" id="A0A1M6M3E7"/>
<sequence>MSEYKEYLQRKPKLAEGRKMKWVAWVLTAVVLILVGMMRRPELKFALPEGVEFSFLPPIHAALNTIVAMALMIAVMAIKAKKVVLHKRAIAVAMTASVLFLLCYVAYHFTTMETIYGDFDKNGKVDDIELARVGIMRGVYLIVLFSHIVLAGVSLPFILYTWIYGMTNQFAKHKKMAKWVFPVWLYVAVTGPVCYFMLKPFY</sequence>
<keyword evidence="3" id="KW-1185">Reference proteome</keyword>
<proteinExistence type="predicted"/>
<reference evidence="2 3" key="1">
    <citation type="submission" date="2016-11" db="EMBL/GenBank/DDBJ databases">
        <authorList>
            <person name="Jaros S."/>
            <person name="Januszkiewicz K."/>
            <person name="Wedrychowicz H."/>
        </authorList>
    </citation>
    <scope>NUCLEOTIDE SEQUENCE [LARGE SCALE GENOMIC DNA]</scope>
    <source>
        <strain evidence="2 3">DSM 18772</strain>
    </source>
</reference>
<feature type="transmembrane region" description="Helical" evidence="1">
    <location>
        <begin position="176"/>
        <end position="198"/>
    </location>
</feature>
<dbReference type="Proteomes" id="UP000184510">
    <property type="component" value="Unassembled WGS sequence"/>
</dbReference>
<feature type="transmembrane region" description="Helical" evidence="1">
    <location>
        <begin position="139"/>
        <end position="164"/>
    </location>
</feature>
<dbReference type="InterPro" id="IPR018247">
    <property type="entry name" value="EF_Hand_1_Ca_BS"/>
</dbReference>
<name>A0A1M6M3E7_9BACT</name>
<dbReference type="PROSITE" id="PS00018">
    <property type="entry name" value="EF_HAND_1"/>
    <property type="match status" value="1"/>
</dbReference>
<dbReference type="OrthoDB" id="9811380at2"/>
<dbReference type="RefSeq" id="WP_143184162.1">
    <property type="nucleotide sequence ID" value="NZ_FQYR01000004.1"/>
</dbReference>
<dbReference type="STRING" id="1123071.SAMN02745181_2591"/>
<feature type="transmembrane region" description="Helical" evidence="1">
    <location>
        <begin position="90"/>
        <end position="109"/>
    </location>
</feature>
<accession>A0A1M6M3E7</accession>
<evidence type="ECO:0000256" key="1">
    <source>
        <dbReference type="SAM" id="Phobius"/>
    </source>
</evidence>
<feature type="transmembrane region" description="Helical" evidence="1">
    <location>
        <begin position="59"/>
        <end position="78"/>
    </location>
</feature>
<dbReference type="EMBL" id="FQYR01000004">
    <property type="protein sequence ID" value="SHJ78038.1"/>
    <property type="molecule type" value="Genomic_DNA"/>
</dbReference>
<keyword evidence="1" id="KW-0472">Membrane</keyword>
<keyword evidence="1" id="KW-0812">Transmembrane</keyword>